<dbReference type="AlphaFoldDB" id="A0A2C5Z5K5"/>
<dbReference type="PANTHER" id="PTHR38122">
    <property type="entry name" value="GLYCOPROTEIN X"/>
    <property type="match status" value="1"/>
</dbReference>
<feature type="compositionally biased region" description="Low complexity" evidence="1">
    <location>
        <begin position="752"/>
        <end position="783"/>
    </location>
</feature>
<organism evidence="2 3">
    <name type="scientific">Ophiocordyceps australis</name>
    <dbReference type="NCBI Taxonomy" id="1399860"/>
    <lineage>
        <taxon>Eukaryota</taxon>
        <taxon>Fungi</taxon>
        <taxon>Dikarya</taxon>
        <taxon>Ascomycota</taxon>
        <taxon>Pezizomycotina</taxon>
        <taxon>Sordariomycetes</taxon>
        <taxon>Hypocreomycetidae</taxon>
        <taxon>Hypocreales</taxon>
        <taxon>Ophiocordycipitaceae</taxon>
        <taxon>Ophiocordyceps</taxon>
    </lineage>
</organism>
<proteinExistence type="predicted"/>
<comment type="caution">
    <text evidence="2">The sequence shown here is derived from an EMBL/GenBank/DDBJ whole genome shotgun (WGS) entry which is preliminary data.</text>
</comment>
<feature type="compositionally biased region" description="Polar residues" evidence="1">
    <location>
        <begin position="624"/>
        <end position="676"/>
    </location>
</feature>
<reference evidence="2 3" key="1">
    <citation type="submission" date="2017-06" db="EMBL/GenBank/DDBJ databases">
        <title>Ant-infecting Ophiocordyceps genomes reveal a high diversity of potential behavioral manipulation genes and a possible major role for enterotoxins.</title>
        <authorList>
            <person name="De Bekker C."/>
            <person name="Evans H.C."/>
            <person name="Brachmann A."/>
            <person name="Hughes D.P."/>
        </authorList>
    </citation>
    <scope>NUCLEOTIDE SEQUENCE [LARGE SCALE GENOMIC DNA]</scope>
    <source>
        <strain evidence="2 3">1348a</strain>
    </source>
</reference>
<evidence type="ECO:0000313" key="2">
    <source>
        <dbReference type="EMBL" id="PHH75070.1"/>
    </source>
</evidence>
<name>A0A2C5Z5K5_9HYPO</name>
<dbReference type="EMBL" id="NJEU01000393">
    <property type="protein sequence ID" value="PHH75070.1"/>
    <property type="molecule type" value="Genomic_DNA"/>
</dbReference>
<feature type="region of interest" description="Disordered" evidence="1">
    <location>
        <begin position="623"/>
        <end position="841"/>
    </location>
</feature>
<feature type="compositionally biased region" description="Polar residues" evidence="1">
    <location>
        <begin position="790"/>
        <end position="818"/>
    </location>
</feature>
<protein>
    <submittedName>
        <fullName evidence="2">Uncharacterized protein</fullName>
    </submittedName>
</protein>
<dbReference type="OrthoDB" id="5414836at2759"/>
<keyword evidence="3" id="KW-1185">Reference proteome</keyword>
<accession>A0A2C5Z5K5</accession>
<gene>
    <name evidence="2" type="ORF">CDD82_4607</name>
</gene>
<dbReference type="Proteomes" id="UP000224854">
    <property type="component" value="Unassembled WGS sequence"/>
</dbReference>
<evidence type="ECO:0000313" key="3">
    <source>
        <dbReference type="Proteomes" id="UP000224854"/>
    </source>
</evidence>
<sequence length="867" mass="92413">MAAVYGPELYSAGVVWHPKTVTVSTTVTQTVSATVTERVTSLETQTRYTTQFETTTDFSTLTTSYPVTETYTKSCVPRQADPTPQGGWPVRRHYSDAHYSDLPLYCETVTTTRWETRTTTLAVTSVVTTVVPTTVQDNRTVTNTVTTPITLTTPTTLWQTTTFVRETTLTTSYPVTVTSDHTATTTLMTTALVTTVSTVVSSYPVVTSVTVPVTQTATQTATVTAPTTQLTTLTLPPQTLTLTQPGTTLISTLPATTLLSTLPPIIRTSTLPASTLTLTLPRTVLQPGPRTTVTAQGPVTTIVLPAQTKTLPASTVVSTLTLSLPAETVYFSQPGAIHTTVLPAQTSLLTTTVTIPPTTVLTPPRTTTSTLLTSITLCPLPTGAALPLSPTSDLTFGCKPGYVCNAPKPDGCNFWPEPPSPDFLCNPANCIIAPPYINVTWKDNETSYFPPTEGYFNLNPEAFGLSYDIFVYDTCIQVVNGSLTTLTTGNWESQTSLSEYPRSTSASYKSYNPNTHHSRRQLHHLAKRDKTYPATCYSTCNDVGLAGQSNGKNDALCRNGSPFRMALDSCQDCLKVHATDKTNPRSAQIPSFAQYLDYCSGSQAQPARQSQSAPDRVVNAEPTLVTTPQGPTSSEGFHSLQRSSFSTAPTSDQQQQDTSLIQPQSSARNLPQQRPTLGTDASTAPPSSSPTTVSIHTTISIDFGLSSSISPPSPTQQTGPSAPTRQGTQSSSVSRQTTVSLDLGIPSSGPRPASTPQTQTPQTQTPQTPAPSSSPNQVGSSPSRPVAPPETSNTQVMPSPPASTQASRNAPGSSNLGQPVSGGSMAPVLRLPPNVETKEAREAVKEEIKEAKEAREAREAVKEEIKE</sequence>
<feature type="compositionally biased region" description="Low complexity" evidence="1">
    <location>
        <begin position="679"/>
        <end position="740"/>
    </location>
</feature>
<evidence type="ECO:0000256" key="1">
    <source>
        <dbReference type="SAM" id="MobiDB-lite"/>
    </source>
</evidence>
<dbReference type="PANTHER" id="PTHR38122:SF1">
    <property type="entry name" value="GLYCOPROTEIN X"/>
    <property type="match status" value="1"/>
</dbReference>